<feature type="domain" description="AAA ATPase AAA+ lid" evidence="4">
    <location>
        <begin position="25"/>
        <end position="63"/>
    </location>
</feature>
<dbReference type="Pfam" id="PF09336">
    <property type="entry name" value="Vps4_C"/>
    <property type="match status" value="1"/>
</dbReference>
<dbReference type="Proteomes" id="UP000233524">
    <property type="component" value="Unassembled WGS sequence"/>
</dbReference>
<comment type="caution">
    <text evidence="5">The sequence shown here is derived from an EMBL/GenBank/DDBJ whole genome shotgun (WGS) entry which is preliminary data.</text>
</comment>
<name>A0A2N3N7N0_9PEZI</name>
<dbReference type="InterPro" id="IPR050304">
    <property type="entry name" value="MT-severing_AAA_ATPase"/>
</dbReference>
<dbReference type="FunFam" id="1.10.8.60:FF:000015">
    <property type="entry name" value="vacuolar protein sorting-associated protein 4A"/>
    <property type="match status" value="1"/>
</dbReference>
<evidence type="ECO:0000313" key="5">
    <source>
        <dbReference type="EMBL" id="PKS08446.1"/>
    </source>
</evidence>
<evidence type="ECO:0000256" key="1">
    <source>
        <dbReference type="ARBA" id="ARBA00022741"/>
    </source>
</evidence>
<gene>
    <name evidence="5" type="ORF">jhhlp_005076</name>
</gene>
<accession>A0A2N3N7N0</accession>
<keyword evidence="1" id="KW-0547">Nucleotide-binding</keyword>
<protein>
    <submittedName>
        <fullName evidence="5">Uncharacterized protein</fullName>
    </submittedName>
</protein>
<proteinExistence type="predicted"/>
<dbReference type="InterPro" id="IPR015415">
    <property type="entry name" value="Spast_Vps4_C"/>
</dbReference>
<dbReference type="Pfam" id="PF17862">
    <property type="entry name" value="AAA_lid_3"/>
    <property type="match status" value="1"/>
</dbReference>
<sequence>PGPAGRAKLFRLAVGNTPSTLTPQDYNTLANMAEGYSGSDITNVVHQSLMYPVRKITHATHFKKVMIDGAQKYTPCSPGDPEALEMSYLDIKDEELATPLVELRDVIK</sequence>
<keyword evidence="6" id="KW-1185">Reference proteome</keyword>
<evidence type="ECO:0000256" key="2">
    <source>
        <dbReference type="ARBA" id="ARBA00022840"/>
    </source>
</evidence>
<dbReference type="PANTHER" id="PTHR23074">
    <property type="entry name" value="AAA DOMAIN-CONTAINING"/>
    <property type="match status" value="1"/>
</dbReference>
<dbReference type="PANTHER" id="PTHR23074:SF83">
    <property type="entry name" value="VACUOLAR PROTEIN SORTING-ASSOCIATED PROTEIN 4A"/>
    <property type="match status" value="1"/>
</dbReference>
<dbReference type="Gene3D" id="1.10.8.60">
    <property type="match status" value="1"/>
</dbReference>
<dbReference type="InterPro" id="IPR041569">
    <property type="entry name" value="AAA_lid_3"/>
</dbReference>
<dbReference type="GO" id="GO:0016887">
    <property type="term" value="F:ATP hydrolysis activity"/>
    <property type="evidence" value="ECO:0007669"/>
    <property type="project" value="TreeGrafter"/>
</dbReference>
<feature type="domain" description="Spastin/Vps4 C-terminal" evidence="3">
    <location>
        <begin position="73"/>
        <end position="108"/>
    </location>
</feature>
<keyword evidence="2" id="KW-0067">ATP-binding</keyword>
<dbReference type="VEuPathDB" id="FungiDB:jhhlp_005076"/>
<reference evidence="5 6" key="1">
    <citation type="journal article" date="2017" name="G3 (Bethesda)">
        <title>First Draft Genome Sequence of the Pathogenic Fungus Lomentospora prolificans (Formerly Scedosporium prolificans).</title>
        <authorList>
            <person name="Luo R."/>
            <person name="Zimin A."/>
            <person name="Workman R."/>
            <person name="Fan Y."/>
            <person name="Pertea G."/>
            <person name="Grossman N."/>
            <person name="Wear M.P."/>
            <person name="Jia B."/>
            <person name="Miller H."/>
            <person name="Casadevall A."/>
            <person name="Timp W."/>
            <person name="Zhang S.X."/>
            <person name="Salzberg S.L."/>
        </authorList>
    </citation>
    <scope>NUCLEOTIDE SEQUENCE [LARGE SCALE GENOMIC DNA]</scope>
    <source>
        <strain evidence="5 6">JHH-5317</strain>
    </source>
</reference>
<dbReference type="InParanoid" id="A0A2N3N7N0"/>
<dbReference type="GO" id="GO:0005524">
    <property type="term" value="F:ATP binding"/>
    <property type="evidence" value="ECO:0007669"/>
    <property type="project" value="UniProtKB-KW"/>
</dbReference>
<feature type="non-terminal residue" evidence="5">
    <location>
        <position position="1"/>
    </location>
</feature>
<evidence type="ECO:0000259" key="3">
    <source>
        <dbReference type="Pfam" id="PF09336"/>
    </source>
</evidence>
<evidence type="ECO:0000313" key="6">
    <source>
        <dbReference type="Proteomes" id="UP000233524"/>
    </source>
</evidence>
<dbReference type="AlphaFoldDB" id="A0A2N3N7N0"/>
<dbReference type="OrthoDB" id="29072at2759"/>
<dbReference type="GO" id="GO:0007033">
    <property type="term" value="P:vacuole organization"/>
    <property type="evidence" value="ECO:0007669"/>
    <property type="project" value="TreeGrafter"/>
</dbReference>
<dbReference type="GO" id="GO:0016197">
    <property type="term" value="P:endosomal transport"/>
    <property type="evidence" value="ECO:0007669"/>
    <property type="project" value="TreeGrafter"/>
</dbReference>
<dbReference type="EMBL" id="NLAX01000330">
    <property type="protein sequence ID" value="PKS08446.1"/>
    <property type="molecule type" value="Genomic_DNA"/>
</dbReference>
<organism evidence="5 6">
    <name type="scientific">Lomentospora prolificans</name>
    <dbReference type="NCBI Taxonomy" id="41688"/>
    <lineage>
        <taxon>Eukaryota</taxon>
        <taxon>Fungi</taxon>
        <taxon>Dikarya</taxon>
        <taxon>Ascomycota</taxon>
        <taxon>Pezizomycotina</taxon>
        <taxon>Sordariomycetes</taxon>
        <taxon>Hypocreomycetidae</taxon>
        <taxon>Microascales</taxon>
        <taxon>Microascaceae</taxon>
        <taxon>Lomentospora</taxon>
    </lineage>
</organism>
<evidence type="ECO:0000259" key="4">
    <source>
        <dbReference type="Pfam" id="PF17862"/>
    </source>
</evidence>
<feature type="non-terminal residue" evidence="5">
    <location>
        <position position="108"/>
    </location>
</feature>
<dbReference type="STRING" id="41688.A0A2N3N7N0"/>